<dbReference type="Proteomes" id="UP000224006">
    <property type="component" value="Chromosome VII"/>
</dbReference>
<dbReference type="PANTHER" id="PTHR15377:SF3">
    <property type="entry name" value="WW DOMAIN-CONTAINING PROTEIN"/>
    <property type="match status" value="1"/>
</dbReference>
<keyword evidence="6" id="KW-1185">Reference proteome</keyword>
<dbReference type="InterPro" id="IPR036020">
    <property type="entry name" value="WW_dom_sf"/>
</dbReference>
<feature type="region of interest" description="Disordered" evidence="2">
    <location>
        <begin position="234"/>
        <end position="260"/>
    </location>
</feature>
<feature type="region of interest" description="Disordered" evidence="2">
    <location>
        <begin position="98"/>
        <end position="154"/>
    </location>
</feature>
<dbReference type="SUPFAM" id="SSF81698">
    <property type="entry name" value="FF domain"/>
    <property type="match status" value="2"/>
</dbReference>
<dbReference type="GO" id="GO:0003712">
    <property type="term" value="F:transcription coregulator activity"/>
    <property type="evidence" value="ECO:0007669"/>
    <property type="project" value="TreeGrafter"/>
</dbReference>
<dbReference type="STRING" id="94643.A0A2A9M6R2"/>
<dbReference type="SMART" id="SM00441">
    <property type="entry name" value="FF"/>
    <property type="match status" value="3"/>
</dbReference>
<dbReference type="KEGG" id="bbes:BESB_078550"/>
<dbReference type="AlphaFoldDB" id="A0A2A9M6R2"/>
<feature type="compositionally biased region" description="Acidic residues" evidence="2">
    <location>
        <begin position="366"/>
        <end position="378"/>
    </location>
</feature>
<dbReference type="PANTHER" id="PTHR15377">
    <property type="entry name" value="TRANSCRIPTION ELONGATION REGULATOR 1"/>
    <property type="match status" value="1"/>
</dbReference>
<feature type="compositionally biased region" description="Low complexity" evidence="2">
    <location>
        <begin position="44"/>
        <end position="63"/>
    </location>
</feature>
<evidence type="ECO:0000256" key="1">
    <source>
        <dbReference type="ARBA" id="ARBA00022737"/>
    </source>
</evidence>
<feature type="domain" description="FF" evidence="4">
    <location>
        <begin position="393"/>
        <end position="446"/>
    </location>
</feature>
<comment type="caution">
    <text evidence="5">The sequence shown here is derived from an EMBL/GenBank/DDBJ whole genome shotgun (WGS) entry which is preliminary data.</text>
</comment>
<accession>A0A2A9M6R2</accession>
<feature type="compositionally biased region" description="Low complexity" evidence="2">
    <location>
        <begin position="330"/>
        <end position="356"/>
    </location>
</feature>
<feature type="region of interest" description="Disordered" evidence="2">
    <location>
        <begin position="330"/>
        <end position="389"/>
    </location>
</feature>
<sequence>MRPPAGASQGALPPSGRGRNMFARADNRPHWMRAAAEGASPSFAGACPDAASAAPPAAGSQSPSLPPSPASASVSAFSAPSGASPRVFGKVGAPLALREGFPRPPQPWPASGPPASGFPRDAGFAGGQTSPVRGNPFCSPFHAPEGDRGGPGGAAFPWSAAAPPFAAGGAAGGAASSAAVRTPEVLAAPGIGMQPGAAADAVGAGGGKSLQEMQKMIEEQMRIQQKEILQQIMHQMQAQRDAPQSAAGGQTQPASSADKVGKPECYEAIGSTLWYRVETTTGLKYFYHKKTKQATWTCPPEIADLVHAIDARMGGGGGAAASSASSSSSTSSFWSCAPSTESASAAPESSQKASAETNGKRKRESEEEEDSSSESSDSSDEKESEEMKQLKMQMARYEAFKQMLREKNLGQFAHYEKALPKLLFDPRFAAIPAEQRKRLFDKCLKEVIAETRQGQKELIDAFRELMNELYESGHIHASSTVETLEKRCGQDPRWLPAGVSASDWAQIRKRLVEETVEKRRQEKTLQKNNIKRDFKRLMREKMAERPSDEWAALRKELRSHPQYLLLGSASERERIFQQVCEELTFLNEEKKRSADNAVEDAETKRVNLMKTEAAAAFMNMLVERVKNPFAQGEFGGKSIPVDLVKADSRFNTDVLSESEKHTLYVSFVEEFTTGRVRLFMTKLNTLPYEKLKASFEEVLEELQTNKRLFEGMPQAELVANFERWKRDKTNELKEAFVLWLRQNPDICRGCDEQGEKFAKLIERLETDIRYNRLDYIPEEREELVRQRIREVNLEFVRKPPIATKAQRLPQ</sequence>
<dbReference type="Pfam" id="PF01846">
    <property type="entry name" value="FF"/>
    <property type="match status" value="2"/>
</dbReference>
<gene>
    <name evidence="5" type="ORF">BESB_078550</name>
</gene>
<feature type="compositionally biased region" description="Low complexity" evidence="2">
    <location>
        <begin position="70"/>
        <end position="83"/>
    </location>
</feature>
<dbReference type="InterPro" id="IPR002713">
    <property type="entry name" value="FF_domain"/>
</dbReference>
<proteinExistence type="predicted"/>
<evidence type="ECO:0000313" key="5">
    <source>
        <dbReference type="EMBL" id="PFH33639.1"/>
    </source>
</evidence>
<feature type="region of interest" description="Disordered" evidence="2">
    <location>
        <begin position="1"/>
        <end position="83"/>
    </location>
</feature>
<dbReference type="EMBL" id="NWUJ01000008">
    <property type="protein sequence ID" value="PFH33639.1"/>
    <property type="molecule type" value="Genomic_DNA"/>
</dbReference>
<dbReference type="CDD" id="cd00201">
    <property type="entry name" value="WW"/>
    <property type="match status" value="1"/>
</dbReference>
<dbReference type="InterPro" id="IPR036517">
    <property type="entry name" value="FF_domain_sf"/>
</dbReference>
<evidence type="ECO:0008006" key="7">
    <source>
        <dbReference type="Google" id="ProtNLM"/>
    </source>
</evidence>
<dbReference type="PROSITE" id="PS50020">
    <property type="entry name" value="WW_DOMAIN_2"/>
    <property type="match status" value="1"/>
</dbReference>
<dbReference type="OrthoDB" id="331841at2759"/>
<dbReference type="VEuPathDB" id="ToxoDB:BESB_078550"/>
<dbReference type="GO" id="GO:0070063">
    <property type="term" value="F:RNA polymerase binding"/>
    <property type="evidence" value="ECO:0007669"/>
    <property type="project" value="InterPro"/>
</dbReference>
<dbReference type="SUPFAM" id="SSF51045">
    <property type="entry name" value="WW domain"/>
    <property type="match status" value="1"/>
</dbReference>
<organism evidence="5 6">
    <name type="scientific">Besnoitia besnoiti</name>
    <name type="common">Apicomplexan protozoan</name>
    <dbReference type="NCBI Taxonomy" id="94643"/>
    <lineage>
        <taxon>Eukaryota</taxon>
        <taxon>Sar</taxon>
        <taxon>Alveolata</taxon>
        <taxon>Apicomplexa</taxon>
        <taxon>Conoidasida</taxon>
        <taxon>Coccidia</taxon>
        <taxon>Eucoccidiorida</taxon>
        <taxon>Eimeriorina</taxon>
        <taxon>Sarcocystidae</taxon>
        <taxon>Besnoitia</taxon>
    </lineage>
</organism>
<dbReference type="InterPro" id="IPR045148">
    <property type="entry name" value="TCRG1-like"/>
</dbReference>
<dbReference type="InterPro" id="IPR001202">
    <property type="entry name" value="WW_dom"/>
</dbReference>
<dbReference type="Gene3D" id="2.20.70.10">
    <property type="match status" value="1"/>
</dbReference>
<feature type="compositionally biased region" description="Basic and acidic residues" evidence="2">
    <location>
        <begin position="379"/>
        <end position="389"/>
    </location>
</feature>
<protein>
    <recommendedName>
        <fullName evidence="7">FF domain-containing protein</fullName>
    </recommendedName>
</protein>
<feature type="compositionally biased region" description="Pro residues" evidence="2">
    <location>
        <begin position="102"/>
        <end position="112"/>
    </location>
</feature>
<feature type="domain" description="WW" evidence="3">
    <location>
        <begin position="274"/>
        <end position="301"/>
    </location>
</feature>
<dbReference type="RefSeq" id="XP_029217648.1">
    <property type="nucleotide sequence ID" value="XM_029366217.1"/>
</dbReference>
<evidence type="ECO:0000259" key="4">
    <source>
        <dbReference type="PROSITE" id="PS51676"/>
    </source>
</evidence>
<dbReference type="PROSITE" id="PS51676">
    <property type="entry name" value="FF"/>
    <property type="match status" value="1"/>
</dbReference>
<name>A0A2A9M6R2_BESBE</name>
<dbReference type="GO" id="GO:0005634">
    <property type="term" value="C:nucleus"/>
    <property type="evidence" value="ECO:0007669"/>
    <property type="project" value="TreeGrafter"/>
</dbReference>
<keyword evidence="1" id="KW-0677">Repeat</keyword>
<dbReference type="Gene3D" id="1.10.10.440">
    <property type="entry name" value="FF domain"/>
    <property type="match status" value="2"/>
</dbReference>
<reference evidence="5 6" key="1">
    <citation type="submission" date="2017-09" db="EMBL/GenBank/DDBJ databases">
        <title>Genome sequencing of Besnoitia besnoiti strain Bb-Ger1.</title>
        <authorList>
            <person name="Schares G."/>
            <person name="Venepally P."/>
            <person name="Lorenzi H.A."/>
        </authorList>
    </citation>
    <scope>NUCLEOTIDE SEQUENCE [LARGE SCALE GENOMIC DNA]</scope>
    <source>
        <strain evidence="5 6">Bb-Ger1</strain>
    </source>
</reference>
<evidence type="ECO:0000313" key="6">
    <source>
        <dbReference type="Proteomes" id="UP000224006"/>
    </source>
</evidence>
<dbReference type="SMART" id="SM00456">
    <property type="entry name" value="WW"/>
    <property type="match status" value="1"/>
</dbReference>
<evidence type="ECO:0000259" key="3">
    <source>
        <dbReference type="PROSITE" id="PS50020"/>
    </source>
</evidence>
<evidence type="ECO:0000256" key="2">
    <source>
        <dbReference type="SAM" id="MobiDB-lite"/>
    </source>
</evidence>
<dbReference type="GeneID" id="40312782"/>